<evidence type="ECO:0000313" key="3">
    <source>
        <dbReference type="EMBL" id="OIQ77899.1"/>
    </source>
</evidence>
<dbReference type="HAMAP" id="MF_00338">
    <property type="entry name" value="UPF0145"/>
    <property type="match status" value="1"/>
</dbReference>
<dbReference type="Pfam" id="PF01906">
    <property type="entry name" value="YbjQ_1"/>
    <property type="match status" value="1"/>
</dbReference>
<dbReference type="InterPro" id="IPR002765">
    <property type="entry name" value="UPF0145_YbjQ-like"/>
</dbReference>
<gene>
    <name evidence="3" type="ORF">GALL_404040</name>
</gene>
<proteinExistence type="inferred from homology"/>
<reference evidence="3" key="1">
    <citation type="submission" date="2016-10" db="EMBL/GenBank/DDBJ databases">
        <title>Sequence of Gallionella enrichment culture.</title>
        <authorList>
            <person name="Poehlein A."/>
            <person name="Muehling M."/>
            <person name="Daniel R."/>
        </authorList>
    </citation>
    <scope>NUCLEOTIDE SEQUENCE</scope>
</reference>
<dbReference type="Gene3D" id="3.30.110.70">
    <property type="entry name" value="Hypothetical protein apc22750. Chain B"/>
    <property type="match status" value="1"/>
</dbReference>
<dbReference type="SUPFAM" id="SSF117782">
    <property type="entry name" value="YbjQ-like"/>
    <property type="match status" value="1"/>
</dbReference>
<dbReference type="PANTHER" id="PTHR34068">
    <property type="entry name" value="UPF0145 PROTEIN YBJQ"/>
    <property type="match status" value="1"/>
</dbReference>
<dbReference type="EMBL" id="MLJW01001511">
    <property type="protein sequence ID" value="OIQ77899.1"/>
    <property type="molecule type" value="Genomic_DNA"/>
</dbReference>
<name>A0A1J5QK65_9ZZZZ</name>
<dbReference type="AlphaFoldDB" id="A0A1J5QK65"/>
<comment type="caution">
    <text evidence="3">The sequence shown here is derived from an EMBL/GenBank/DDBJ whole genome shotgun (WGS) entry which is preliminary data.</text>
</comment>
<organism evidence="3">
    <name type="scientific">mine drainage metagenome</name>
    <dbReference type="NCBI Taxonomy" id="410659"/>
    <lineage>
        <taxon>unclassified sequences</taxon>
        <taxon>metagenomes</taxon>
        <taxon>ecological metagenomes</taxon>
    </lineage>
</organism>
<sequence length="127" mass="13403">MIIVTTNDVPGYEVTAVMGEVMGVTVRSRHIGAQLTAGLRSLAGGELPEMTRNLLESRGEVMNRLVAEAEARGANALLAARFDASSMGDTWTEICAYGTAVQVRPIPEGRPGATPQSIQHAQQLGLA</sequence>
<dbReference type="InterPro" id="IPR035439">
    <property type="entry name" value="UPF0145_dom_sf"/>
</dbReference>
<evidence type="ECO:0000256" key="1">
    <source>
        <dbReference type="ARBA" id="ARBA00010751"/>
    </source>
</evidence>
<accession>A0A1J5QK65</accession>
<evidence type="ECO:0000256" key="2">
    <source>
        <dbReference type="SAM" id="MobiDB-lite"/>
    </source>
</evidence>
<dbReference type="PANTHER" id="PTHR34068:SF2">
    <property type="entry name" value="UPF0145 PROTEIN SCO3412"/>
    <property type="match status" value="1"/>
</dbReference>
<comment type="similarity">
    <text evidence="1">Belongs to the UPF0145 family.</text>
</comment>
<feature type="compositionally biased region" description="Polar residues" evidence="2">
    <location>
        <begin position="114"/>
        <end position="127"/>
    </location>
</feature>
<protein>
    <submittedName>
        <fullName evidence="3">Uncharacterized protein</fullName>
    </submittedName>
</protein>
<feature type="region of interest" description="Disordered" evidence="2">
    <location>
        <begin position="107"/>
        <end position="127"/>
    </location>
</feature>